<dbReference type="STRING" id="1220924.W2RKQ4"/>
<gene>
    <name evidence="2" type="ORF">HMPREF1541_08056</name>
</gene>
<feature type="region of interest" description="Disordered" evidence="1">
    <location>
        <begin position="255"/>
        <end position="364"/>
    </location>
</feature>
<accession>W2RKQ4</accession>
<dbReference type="InParanoid" id="W2RKQ4"/>
<feature type="region of interest" description="Disordered" evidence="1">
    <location>
        <begin position="210"/>
        <end position="238"/>
    </location>
</feature>
<dbReference type="eggNOG" id="ENOG502SBWH">
    <property type="taxonomic scope" value="Eukaryota"/>
</dbReference>
<evidence type="ECO:0008006" key="4">
    <source>
        <dbReference type="Google" id="ProtNLM"/>
    </source>
</evidence>
<evidence type="ECO:0000313" key="2">
    <source>
        <dbReference type="EMBL" id="ETN37066.1"/>
    </source>
</evidence>
<dbReference type="AlphaFoldDB" id="W2RKQ4"/>
<feature type="compositionally biased region" description="Low complexity" evidence="1">
    <location>
        <begin position="210"/>
        <end position="228"/>
    </location>
</feature>
<sequence>MATDQKKPLSFDEIIQADRARRKNEQLAQEIFGRNRGNKRGSNKNDRSASNSPSLASRVGVGKVQRSSSSTSTSSQRNPFRPSPSRNTSSQSQRDRANRLSHALNASTPLGTPTGPRPAGGLTIKGKAGPWTIIASNFAPGTTAADIEATLSRDALDSDGQNGFLDCRLTSTHPTVSAELVFSERAIADRIISTYNNQLADNRYLKLSYQKQQNQKQPGQKPAATSTAPPMPPVSAPVEEPAFVEDTDMMAVEETAQPSNEPHPYDDEREAAAASRDRRDRESRRDERDDHRNDPRRDDDRDRRYNDRAYDRDYDDRPRYEGRSSYGSGRGRAYGNSVRGGYARAAASSGHGRGEPRGGYRGYR</sequence>
<dbReference type="VEuPathDB" id="FungiDB:HMPREF1541_08056"/>
<feature type="compositionally biased region" description="Basic and acidic residues" evidence="1">
    <location>
        <begin position="1"/>
        <end position="25"/>
    </location>
</feature>
<dbReference type="HOGENOM" id="CLU_744010_0_0_1"/>
<name>W2RKQ4_CYPE1</name>
<reference evidence="2 3" key="1">
    <citation type="submission" date="2013-03" db="EMBL/GenBank/DDBJ databases">
        <title>The Genome Sequence of Phialophora europaea CBS 101466.</title>
        <authorList>
            <consortium name="The Broad Institute Genomics Platform"/>
            <person name="Cuomo C."/>
            <person name="de Hoog S."/>
            <person name="Gorbushina A."/>
            <person name="Walker B."/>
            <person name="Young S.K."/>
            <person name="Zeng Q."/>
            <person name="Gargeya S."/>
            <person name="Fitzgerald M."/>
            <person name="Haas B."/>
            <person name="Abouelleil A."/>
            <person name="Allen A.W."/>
            <person name="Alvarado L."/>
            <person name="Arachchi H.M."/>
            <person name="Berlin A.M."/>
            <person name="Chapman S.B."/>
            <person name="Gainer-Dewar J."/>
            <person name="Goldberg J."/>
            <person name="Griggs A."/>
            <person name="Gujja S."/>
            <person name="Hansen M."/>
            <person name="Howarth C."/>
            <person name="Imamovic A."/>
            <person name="Ireland A."/>
            <person name="Larimer J."/>
            <person name="McCowan C."/>
            <person name="Murphy C."/>
            <person name="Pearson M."/>
            <person name="Poon T.W."/>
            <person name="Priest M."/>
            <person name="Roberts A."/>
            <person name="Saif S."/>
            <person name="Shea T."/>
            <person name="Sisk P."/>
            <person name="Sykes S."/>
            <person name="Wortman J."/>
            <person name="Nusbaum C."/>
            <person name="Birren B."/>
        </authorList>
    </citation>
    <scope>NUCLEOTIDE SEQUENCE [LARGE SCALE GENOMIC DNA]</scope>
    <source>
        <strain evidence="2 3">CBS 101466</strain>
    </source>
</reference>
<dbReference type="OrthoDB" id="5374349at2759"/>
<dbReference type="GeneID" id="19975395"/>
<protein>
    <recommendedName>
        <fullName evidence="4">RRM domain-containing protein</fullName>
    </recommendedName>
</protein>
<feature type="compositionally biased region" description="Basic and acidic residues" evidence="1">
    <location>
        <begin position="275"/>
        <end position="322"/>
    </location>
</feature>
<feature type="region of interest" description="Disordered" evidence="1">
    <location>
        <begin position="1"/>
        <end position="124"/>
    </location>
</feature>
<proteinExistence type="predicted"/>
<organism evidence="2 3">
    <name type="scientific">Cyphellophora europaea (strain CBS 101466)</name>
    <name type="common">Phialophora europaea</name>
    <dbReference type="NCBI Taxonomy" id="1220924"/>
    <lineage>
        <taxon>Eukaryota</taxon>
        <taxon>Fungi</taxon>
        <taxon>Dikarya</taxon>
        <taxon>Ascomycota</taxon>
        <taxon>Pezizomycotina</taxon>
        <taxon>Eurotiomycetes</taxon>
        <taxon>Chaetothyriomycetidae</taxon>
        <taxon>Chaetothyriales</taxon>
        <taxon>Cyphellophoraceae</taxon>
        <taxon>Cyphellophora</taxon>
    </lineage>
</organism>
<keyword evidence="3" id="KW-1185">Reference proteome</keyword>
<dbReference type="Proteomes" id="UP000030752">
    <property type="component" value="Unassembled WGS sequence"/>
</dbReference>
<dbReference type="RefSeq" id="XP_008720598.1">
    <property type="nucleotide sequence ID" value="XM_008722376.1"/>
</dbReference>
<dbReference type="EMBL" id="KB822724">
    <property type="protein sequence ID" value="ETN37066.1"/>
    <property type="molecule type" value="Genomic_DNA"/>
</dbReference>
<evidence type="ECO:0000256" key="1">
    <source>
        <dbReference type="SAM" id="MobiDB-lite"/>
    </source>
</evidence>
<feature type="compositionally biased region" description="Low complexity" evidence="1">
    <location>
        <begin position="323"/>
        <end position="350"/>
    </location>
</feature>
<evidence type="ECO:0000313" key="3">
    <source>
        <dbReference type="Proteomes" id="UP000030752"/>
    </source>
</evidence>